<accession>A0A918DRE9</accession>
<reference evidence="2" key="2">
    <citation type="submission" date="2020-09" db="EMBL/GenBank/DDBJ databases">
        <authorList>
            <person name="Sun Q."/>
            <person name="Zhou Y."/>
        </authorList>
    </citation>
    <scope>NUCLEOTIDE SEQUENCE</scope>
    <source>
        <strain evidence="2">CGMCC 4.7368</strain>
    </source>
</reference>
<evidence type="ECO:0000256" key="1">
    <source>
        <dbReference type="SAM" id="MobiDB-lite"/>
    </source>
</evidence>
<organism evidence="2 3">
    <name type="scientific">Nonomuraea cavernae</name>
    <dbReference type="NCBI Taxonomy" id="2045107"/>
    <lineage>
        <taxon>Bacteria</taxon>
        <taxon>Bacillati</taxon>
        <taxon>Actinomycetota</taxon>
        <taxon>Actinomycetes</taxon>
        <taxon>Streptosporangiales</taxon>
        <taxon>Streptosporangiaceae</taxon>
        <taxon>Nonomuraea</taxon>
    </lineage>
</organism>
<dbReference type="Proteomes" id="UP000646523">
    <property type="component" value="Unassembled WGS sequence"/>
</dbReference>
<name>A0A918DRE9_9ACTN</name>
<evidence type="ECO:0000313" key="3">
    <source>
        <dbReference type="Proteomes" id="UP000646523"/>
    </source>
</evidence>
<feature type="region of interest" description="Disordered" evidence="1">
    <location>
        <begin position="33"/>
        <end position="104"/>
    </location>
</feature>
<gene>
    <name evidence="2" type="ORF">GCM10012289_63220</name>
</gene>
<comment type="caution">
    <text evidence="2">The sequence shown here is derived from an EMBL/GenBank/DDBJ whole genome shotgun (WGS) entry which is preliminary data.</text>
</comment>
<proteinExistence type="predicted"/>
<keyword evidence="3" id="KW-1185">Reference proteome</keyword>
<protein>
    <submittedName>
        <fullName evidence="2">Uncharacterized protein</fullName>
    </submittedName>
</protein>
<dbReference type="EMBL" id="BMNH01000028">
    <property type="protein sequence ID" value="GGO79283.1"/>
    <property type="molecule type" value="Genomic_DNA"/>
</dbReference>
<dbReference type="AlphaFoldDB" id="A0A918DRE9"/>
<sequence length="124" mass="12630">MRRDQPPSAAGGQIEGELSREIAVDLDPVPFHQDTRVRSGQLGQQGGAGAVDRGREPGGDLLLGGETVTGDEQAGGAVRGRGEVSGRPEPVGPDALDPGPDGMARQLGITAQATVAQVDEEPGK</sequence>
<reference evidence="2" key="1">
    <citation type="journal article" date="2014" name="Int. J. Syst. Evol. Microbiol.">
        <title>Complete genome sequence of Corynebacterium casei LMG S-19264T (=DSM 44701T), isolated from a smear-ripened cheese.</title>
        <authorList>
            <consortium name="US DOE Joint Genome Institute (JGI-PGF)"/>
            <person name="Walter F."/>
            <person name="Albersmeier A."/>
            <person name="Kalinowski J."/>
            <person name="Ruckert C."/>
        </authorList>
    </citation>
    <scope>NUCLEOTIDE SEQUENCE</scope>
    <source>
        <strain evidence="2">CGMCC 4.7368</strain>
    </source>
</reference>
<evidence type="ECO:0000313" key="2">
    <source>
        <dbReference type="EMBL" id="GGO79283.1"/>
    </source>
</evidence>